<comment type="similarity">
    <text evidence="1 2">Belongs to the short-chain dehydrogenases/reductases (SDR) family.</text>
</comment>
<dbReference type="PANTHER" id="PTHR42879">
    <property type="entry name" value="3-OXOACYL-(ACYL-CARRIER-PROTEIN) REDUCTASE"/>
    <property type="match status" value="1"/>
</dbReference>
<dbReference type="InterPro" id="IPR050259">
    <property type="entry name" value="SDR"/>
</dbReference>
<organism evidence="3 4">
    <name type="scientific">Candidatus Aveggerthella stercoripullorum</name>
    <dbReference type="NCBI Taxonomy" id="2840688"/>
    <lineage>
        <taxon>Bacteria</taxon>
        <taxon>Bacillati</taxon>
        <taxon>Actinomycetota</taxon>
        <taxon>Coriobacteriia</taxon>
        <taxon>Eggerthellales</taxon>
        <taxon>Eggerthellaceae</taxon>
        <taxon>Eggerthellaceae incertae sedis</taxon>
        <taxon>Candidatus Aveggerthella</taxon>
    </lineage>
</organism>
<accession>A0A9D1D2G9</accession>
<evidence type="ECO:0000256" key="2">
    <source>
        <dbReference type="RuleBase" id="RU000363"/>
    </source>
</evidence>
<dbReference type="EMBL" id="DVGB01000004">
    <property type="protein sequence ID" value="HIR00755.1"/>
    <property type="molecule type" value="Genomic_DNA"/>
</dbReference>
<dbReference type="Proteomes" id="UP000824261">
    <property type="component" value="Unassembled WGS sequence"/>
</dbReference>
<sequence>MGILDGKVAIVTGSGQGIGSGIAIYLARQGAKVITNNRKPNGMSAQEYRKEDMPEEDWNEFISLKGDAEKTANIIKAEGGEALPFYGDVSDWATAEKMVQTAVDTWGRIDIIVNNAAGMGMGGILALTEEEWDKMTVSRSKGAFALMHFAAPYMIEQGFGRIVNVASDAWVGLPDNDAYSCSTAGMVGLSWAAAKEVYRHGITVNVLCPQGASPSHAVEYKKMVRNVEAITGQAPDPRILAMVEADHGDPVGLGPFVAYVCSEEGGYISGNVFAATAAGKVSLYSNPKVVGQIQSEGGKLWDVDELGVALKRDLLGEDYESDAAHAGWGH</sequence>
<protein>
    <submittedName>
        <fullName evidence="3">SDR family NAD(P)-dependent oxidoreductase</fullName>
    </submittedName>
</protein>
<dbReference type="AlphaFoldDB" id="A0A9D1D2G9"/>
<gene>
    <name evidence="3" type="ORF">IAA69_00535</name>
</gene>
<evidence type="ECO:0000313" key="4">
    <source>
        <dbReference type="Proteomes" id="UP000824261"/>
    </source>
</evidence>
<dbReference type="InterPro" id="IPR002347">
    <property type="entry name" value="SDR_fam"/>
</dbReference>
<dbReference type="InterPro" id="IPR036291">
    <property type="entry name" value="NAD(P)-bd_dom_sf"/>
</dbReference>
<reference evidence="3" key="1">
    <citation type="submission" date="2020-10" db="EMBL/GenBank/DDBJ databases">
        <authorList>
            <person name="Gilroy R."/>
        </authorList>
    </citation>
    <scope>NUCLEOTIDE SEQUENCE</scope>
    <source>
        <strain evidence="3">ChiGjej1B1-2707</strain>
    </source>
</reference>
<dbReference type="PRINTS" id="PR00080">
    <property type="entry name" value="SDRFAMILY"/>
</dbReference>
<proteinExistence type="inferred from homology"/>
<dbReference type="PANTHER" id="PTHR42879:SF2">
    <property type="entry name" value="3-OXOACYL-[ACYL-CARRIER-PROTEIN] REDUCTASE FABG"/>
    <property type="match status" value="1"/>
</dbReference>
<evidence type="ECO:0000313" key="3">
    <source>
        <dbReference type="EMBL" id="HIR00755.1"/>
    </source>
</evidence>
<dbReference type="SUPFAM" id="SSF51735">
    <property type="entry name" value="NAD(P)-binding Rossmann-fold domains"/>
    <property type="match status" value="1"/>
</dbReference>
<name>A0A9D1D2G9_9ACTN</name>
<reference evidence="3" key="2">
    <citation type="journal article" date="2021" name="PeerJ">
        <title>Extensive microbial diversity within the chicken gut microbiome revealed by metagenomics and culture.</title>
        <authorList>
            <person name="Gilroy R."/>
            <person name="Ravi A."/>
            <person name="Getino M."/>
            <person name="Pursley I."/>
            <person name="Horton D.L."/>
            <person name="Alikhan N.F."/>
            <person name="Baker D."/>
            <person name="Gharbi K."/>
            <person name="Hall N."/>
            <person name="Watson M."/>
            <person name="Adriaenssens E.M."/>
            <person name="Foster-Nyarko E."/>
            <person name="Jarju S."/>
            <person name="Secka A."/>
            <person name="Antonio M."/>
            <person name="Oren A."/>
            <person name="Chaudhuri R.R."/>
            <person name="La Ragione R."/>
            <person name="Hildebrand F."/>
            <person name="Pallen M.J."/>
        </authorList>
    </citation>
    <scope>NUCLEOTIDE SEQUENCE</scope>
    <source>
        <strain evidence="3">ChiGjej1B1-2707</strain>
    </source>
</reference>
<dbReference type="PRINTS" id="PR00081">
    <property type="entry name" value="GDHRDH"/>
</dbReference>
<dbReference type="Gene3D" id="3.40.50.720">
    <property type="entry name" value="NAD(P)-binding Rossmann-like Domain"/>
    <property type="match status" value="1"/>
</dbReference>
<evidence type="ECO:0000256" key="1">
    <source>
        <dbReference type="ARBA" id="ARBA00006484"/>
    </source>
</evidence>
<comment type="caution">
    <text evidence="3">The sequence shown here is derived from an EMBL/GenBank/DDBJ whole genome shotgun (WGS) entry which is preliminary data.</text>
</comment>
<dbReference type="Pfam" id="PF00106">
    <property type="entry name" value="adh_short"/>
    <property type="match status" value="2"/>
</dbReference>